<feature type="domain" description="DSBA-like thioredoxin" evidence="1">
    <location>
        <begin position="4"/>
        <end position="194"/>
    </location>
</feature>
<keyword evidence="3" id="KW-1185">Reference proteome</keyword>
<gene>
    <name evidence="2" type="ORF">FOA19_08645</name>
</gene>
<dbReference type="InterPro" id="IPR036249">
    <property type="entry name" value="Thioredoxin-like_sf"/>
</dbReference>
<proteinExistence type="predicted"/>
<comment type="caution">
    <text evidence="2">The sequence shown here is derived from an EMBL/GenBank/DDBJ whole genome shotgun (WGS) entry which is preliminary data.</text>
</comment>
<dbReference type="PROSITE" id="PS00195">
    <property type="entry name" value="GLUTAREDOXIN_1"/>
    <property type="match status" value="1"/>
</dbReference>
<evidence type="ECO:0000313" key="2">
    <source>
        <dbReference type="EMBL" id="KAA3440700.1"/>
    </source>
</evidence>
<dbReference type="Proteomes" id="UP000324133">
    <property type="component" value="Unassembled WGS sequence"/>
</dbReference>
<dbReference type="PANTHER" id="PTHR13887">
    <property type="entry name" value="GLUTATHIONE S-TRANSFERASE KAPPA"/>
    <property type="match status" value="1"/>
</dbReference>
<name>A0A5B6TMH1_9BACT</name>
<sequence>MPAITIYSDYVCPFCFLAEEEVVKAQRMLGKEIEVEWMPFELRSEPTPTLRPEDNYLQTTWKNSVYPMAEELGVKIQLPSVSPQPYSHLAFEGFQFAKEHGKGNAYTHRMFTAFFQESQDIGDIEVLTQLAAEIGLDREAFREALISRRYKAVHEVALKHAFEEKKITAVPTMIIKGHTIRGMLRAQDLVKVLQSTE</sequence>
<dbReference type="CDD" id="cd03024">
    <property type="entry name" value="DsbA_FrnE"/>
    <property type="match status" value="1"/>
</dbReference>
<dbReference type="EMBL" id="VKKY01000001">
    <property type="protein sequence ID" value="KAA3440700.1"/>
    <property type="molecule type" value="Genomic_DNA"/>
</dbReference>
<dbReference type="InterPro" id="IPR001853">
    <property type="entry name" value="DSBA-like_thioredoxin_dom"/>
</dbReference>
<dbReference type="GO" id="GO:0016491">
    <property type="term" value="F:oxidoreductase activity"/>
    <property type="evidence" value="ECO:0007669"/>
    <property type="project" value="InterPro"/>
</dbReference>
<protein>
    <submittedName>
        <fullName evidence="2">DsbA family oxidoreductase</fullName>
    </submittedName>
</protein>
<dbReference type="OrthoDB" id="9799122at2"/>
<evidence type="ECO:0000313" key="3">
    <source>
        <dbReference type="Proteomes" id="UP000324133"/>
    </source>
</evidence>
<dbReference type="SUPFAM" id="SSF52833">
    <property type="entry name" value="Thioredoxin-like"/>
    <property type="match status" value="1"/>
</dbReference>
<dbReference type="Gene3D" id="3.40.30.10">
    <property type="entry name" value="Glutaredoxin"/>
    <property type="match status" value="1"/>
</dbReference>
<evidence type="ECO:0000259" key="1">
    <source>
        <dbReference type="Pfam" id="PF01323"/>
    </source>
</evidence>
<dbReference type="InterPro" id="IPR011767">
    <property type="entry name" value="GLR_AS"/>
</dbReference>
<dbReference type="RefSeq" id="WP_149090330.1">
    <property type="nucleotide sequence ID" value="NZ_VKKY01000001.1"/>
</dbReference>
<dbReference type="Pfam" id="PF01323">
    <property type="entry name" value="DSBA"/>
    <property type="match status" value="1"/>
</dbReference>
<reference evidence="2 3" key="1">
    <citation type="submission" date="2019-07" db="EMBL/GenBank/DDBJ databases">
        <title>Rufibacter sp. nov., isolated from lake sediment.</title>
        <authorList>
            <person name="Qu J.-H."/>
        </authorList>
    </citation>
    <scope>NUCLEOTIDE SEQUENCE [LARGE SCALE GENOMIC DNA]</scope>
    <source>
        <strain evidence="2 3">NBS58-1</strain>
    </source>
</reference>
<accession>A0A5B6TMH1</accession>
<dbReference type="PANTHER" id="PTHR13887:SF33">
    <property type="entry name" value="ISOMERASE"/>
    <property type="match status" value="1"/>
</dbReference>
<dbReference type="AlphaFoldDB" id="A0A5B6TMH1"/>
<organism evidence="2 3">
    <name type="scientific">Rufibacter hautae</name>
    <dbReference type="NCBI Taxonomy" id="2595005"/>
    <lineage>
        <taxon>Bacteria</taxon>
        <taxon>Pseudomonadati</taxon>
        <taxon>Bacteroidota</taxon>
        <taxon>Cytophagia</taxon>
        <taxon>Cytophagales</taxon>
        <taxon>Hymenobacteraceae</taxon>
        <taxon>Rufibacter</taxon>
    </lineage>
</organism>